<dbReference type="STRING" id="362948.LSL_0252"/>
<dbReference type="HOGENOM" id="CLU_2916882_0_0_9"/>
<evidence type="ECO:0000313" key="2">
    <source>
        <dbReference type="Proteomes" id="UP000006559"/>
    </source>
</evidence>
<dbReference type="KEGG" id="lsl:LSL_0252"/>
<dbReference type="EMBL" id="CP000233">
    <property type="protein sequence ID" value="ABD99067.1"/>
    <property type="molecule type" value="Genomic_DNA"/>
</dbReference>
<proteinExistence type="predicted"/>
<name>A0JQB7_LIGS1</name>
<dbReference type="Proteomes" id="UP000006559">
    <property type="component" value="Chromosome"/>
</dbReference>
<evidence type="ECO:0000313" key="1">
    <source>
        <dbReference type="EMBL" id="ABD99067.1"/>
    </source>
</evidence>
<gene>
    <name evidence="1" type="ordered locus">LSL_0252</name>
</gene>
<accession>A0JQB7</accession>
<protein>
    <submittedName>
        <fullName evidence="1">Uncharacterized protein</fullName>
    </submittedName>
</protein>
<reference evidence="1 2" key="1">
    <citation type="journal article" date="2006" name="Proc. Natl. Acad. Sci. U.S.A.">
        <title>Multireplicon genome architecture of Lactobacillus salivarius.</title>
        <authorList>
            <person name="Claesson M.J."/>
            <person name="Li Y."/>
            <person name="Leahy S."/>
            <person name="Canchaya C."/>
            <person name="van Pijkeren J.P."/>
            <person name="Cerdeno-Tarraga A.M."/>
            <person name="Parkhill J."/>
            <person name="Flynn S."/>
            <person name="O'Sullivan G.C."/>
            <person name="Collins J.K."/>
            <person name="Higgins D."/>
            <person name="Shanahan F."/>
            <person name="Fitzgerald G.F."/>
            <person name="van Sinderen D."/>
            <person name="O'Toole P.W."/>
        </authorList>
    </citation>
    <scope>NUCLEOTIDE SEQUENCE [LARGE SCALE GENOMIC DNA]</scope>
    <source>
        <strain evidence="1 2">UCC118</strain>
    </source>
</reference>
<dbReference type="AlphaFoldDB" id="A0JQB7"/>
<organism evidence="1 2">
    <name type="scientific">Ligilactobacillus salivarius (strain UCC118)</name>
    <name type="common">Lactobacillus salivarius</name>
    <dbReference type="NCBI Taxonomy" id="362948"/>
    <lineage>
        <taxon>Bacteria</taxon>
        <taxon>Bacillati</taxon>
        <taxon>Bacillota</taxon>
        <taxon>Bacilli</taxon>
        <taxon>Lactobacillales</taxon>
        <taxon>Lactobacillaceae</taxon>
        <taxon>Ligilactobacillus</taxon>
    </lineage>
</organism>
<dbReference type="RefSeq" id="WP_011475623.1">
    <property type="nucleotide sequence ID" value="NC_007929.1"/>
</dbReference>
<sequence length="61" mass="7152">MIVTATYKYDLSDDDIERIAERVVRKLEINSNKQKQLNTVVYLHKHFGDGEKGIKIFRISN</sequence>
<keyword evidence="2" id="KW-1185">Reference proteome</keyword>